<evidence type="ECO:0000256" key="5">
    <source>
        <dbReference type="ARBA" id="ARBA00022777"/>
    </source>
</evidence>
<evidence type="ECO:0000256" key="4">
    <source>
        <dbReference type="ARBA" id="ARBA00022679"/>
    </source>
</evidence>
<name>A0A4V1LQ29_9BACT</name>
<dbReference type="PANTHER" id="PTHR43711:SF31">
    <property type="entry name" value="HISTIDINE KINASE"/>
    <property type="match status" value="1"/>
</dbReference>
<comment type="catalytic activity">
    <reaction evidence="1">
        <text>ATP + protein L-histidine = ADP + protein N-phospho-L-histidine.</text>
        <dbReference type="EC" id="2.7.13.3"/>
    </reaction>
</comment>
<evidence type="ECO:0000256" key="2">
    <source>
        <dbReference type="ARBA" id="ARBA00012438"/>
    </source>
</evidence>
<dbReference type="GO" id="GO:0000155">
    <property type="term" value="F:phosphorelay sensor kinase activity"/>
    <property type="evidence" value="ECO:0007669"/>
    <property type="project" value="InterPro"/>
</dbReference>
<dbReference type="EC" id="2.7.13.3" evidence="2"/>
<dbReference type="EMBL" id="PDKO01000004">
    <property type="protein sequence ID" value="RXJ63258.1"/>
    <property type="molecule type" value="Genomic_DNA"/>
</dbReference>
<feature type="domain" description="Histidine kinase" evidence="8">
    <location>
        <begin position="265"/>
        <end position="483"/>
    </location>
</feature>
<evidence type="ECO:0000313" key="10">
    <source>
        <dbReference type="Proteomes" id="UP000290191"/>
    </source>
</evidence>
<dbReference type="PANTHER" id="PTHR43711">
    <property type="entry name" value="TWO-COMPONENT HISTIDINE KINASE"/>
    <property type="match status" value="1"/>
</dbReference>
<reference evidence="9 10" key="1">
    <citation type="submission" date="2017-10" db="EMBL/GenBank/DDBJ databases">
        <title>Genomics of the genus Arcobacter.</title>
        <authorList>
            <person name="Perez-Cataluna A."/>
            <person name="Figueras M.J."/>
        </authorList>
    </citation>
    <scope>NUCLEOTIDE SEQUENCE [LARGE SCALE GENOMIC DNA]</scope>
    <source>
        <strain evidence="9 10">DSM 24636</strain>
    </source>
</reference>
<dbReference type="Gene3D" id="3.30.565.10">
    <property type="entry name" value="Histidine kinase-like ATPase, C-terminal domain"/>
    <property type="match status" value="1"/>
</dbReference>
<keyword evidence="6" id="KW-0902">Two-component regulatory system</keyword>
<dbReference type="InterPro" id="IPR036890">
    <property type="entry name" value="HATPase_C_sf"/>
</dbReference>
<dbReference type="CDD" id="cd00082">
    <property type="entry name" value="HisKA"/>
    <property type="match status" value="1"/>
</dbReference>
<dbReference type="FunFam" id="3.30.565.10:FF:000010">
    <property type="entry name" value="Sensor histidine kinase RcsC"/>
    <property type="match status" value="1"/>
</dbReference>
<evidence type="ECO:0000256" key="1">
    <source>
        <dbReference type="ARBA" id="ARBA00000085"/>
    </source>
</evidence>
<keyword evidence="7" id="KW-0812">Transmembrane</keyword>
<dbReference type="InterPro" id="IPR003661">
    <property type="entry name" value="HisK_dim/P_dom"/>
</dbReference>
<dbReference type="PRINTS" id="PR00344">
    <property type="entry name" value="BCTRLSENSOR"/>
</dbReference>
<dbReference type="InterPro" id="IPR004358">
    <property type="entry name" value="Sig_transdc_His_kin-like_C"/>
</dbReference>
<gene>
    <name evidence="9" type="ORF">CRV06_06150</name>
</gene>
<evidence type="ECO:0000259" key="8">
    <source>
        <dbReference type="PROSITE" id="PS50109"/>
    </source>
</evidence>
<keyword evidence="4" id="KW-0808">Transferase</keyword>
<dbReference type="AlphaFoldDB" id="A0A4V1LQ29"/>
<dbReference type="InterPro" id="IPR036097">
    <property type="entry name" value="HisK_dim/P_sf"/>
</dbReference>
<dbReference type="Gene3D" id="6.10.340.10">
    <property type="match status" value="1"/>
</dbReference>
<keyword evidence="7" id="KW-0472">Membrane</keyword>
<dbReference type="STRING" id="877500.GCA_000935065_00575"/>
<dbReference type="CDD" id="cd16922">
    <property type="entry name" value="HATPase_EvgS-ArcB-TorS-like"/>
    <property type="match status" value="1"/>
</dbReference>
<feature type="transmembrane region" description="Helical" evidence="7">
    <location>
        <begin position="20"/>
        <end position="42"/>
    </location>
</feature>
<dbReference type="SMART" id="SM00387">
    <property type="entry name" value="HATPase_c"/>
    <property type="match status" value="1"/>
</dbReference>
<feature type="transmembrane region" description="Helical" evidence="7">
    <location>
        <begin position="156"/>
        <end position="178"/>
    </location>
</feature>
<dbReference type="Pfam" id="PF00512">
    <property type="entry name" value="HisKA"/>
    <property type="match status" value="1"/>
</dbReference>
<dbReference type="RefSeq" id="WP_129081794.1">
    <property type="nucleotide sequence ID" value="NZ_CP041070.1"/>
</dbReference>
<proteinExistence type="predicted"/>
<dbReference type="SUPFAM" id="SSF55874">
    <property type="entry name" value="ATPase domain of HSP90 chaperone/DNA topoisomerase II/histidine kinase"/>
    <property type="match status" value="1"/>
</dbReference>
<dbReference type="SMART" id="SM00388">
    <property type="entry name" value="HisKA"/>
    <property type="match status" value="1"/>
</dbReference>
<dbReference type="Proteomes" id="UP000290191">
    <property type="component" value="Unassembled WGS sequence"/>
</dbReference>
<evidence type="ECO:0000256" key="6">
    <source>
        <dbReference type="ARBA" id="ARBA00023012"/>
    </source>
</evidence>
<organism evidence="9 10">
    <name type="scientific">Halarcobacter anaerophilus</name>
    <dbReference type="NCBI Taxonomy" id="877500"/>
    <lineage>
        <taxon>Bacteria</taxon>
        <taxon>Pseudomonadati</taxon>
        <taxon>Campylobacterota</taxon>
        <taxon>Epsilonproteobacteria</taxon>
        <taxon>Campylobacterales</taxon>
        <taxon>Arcobacteraceae</taxon>
        <taxon>Halarcobacter</taxon>
    </lineage>
</organism>
<dbReference type="PROSITE" id="PS50109">
    <property type="entry name" value="HIS_KIN"/>
    <property type="match status" value="1"/>
</dbReference>
<keyword evidence="3" id="KW-0597">Phosphoprotein</keyword>
<keyword evidence="5" id="KW-0418">Kinase</keyword>
<dbReference type="InterPro" id="IPR005467">
    <property type="entry name" value="His_kinase_dom"/>
</dbReference>
<sequence>MKERILNYFSDIFNNFNQTIGYLIFKKIFLGYIFLVLTLASYQIFSEYNKAQNELINDLKRIENLFIDDLTKAVMNNNKERIDKIIEIILKDDLISGITFEINKEKILRHKQNINSEDFVSYGYSIFDTAKNPRKYLASIQLFASKDIIKKESKKSIMLIIINILISVLMFWILVITYTNLYLTIPLKKLINGIKSFEEHEEERSHIKLQLNNLRELTVLADSFNKMSSKISEDIINLRQLTMIQNLQKKALEQANRAKDDFLANMSHELKTPLNSINLISSIMLKNKDKKLNEKEVKNLEIINRCGNDLLFLINDVLDISKLEAGKLELYYETIDVKELMYEIKDMFEPQVLEKDLEFKFEFDRKLELIYSDKQRIKQIVKNLLSNSLKFVHEGEIRLLIKDKEEYVEIIVSDDGIGIEKDKLETIFDRFKQVDGSTTRKYGGTGLGLAICRDLVGLFKGDIKIESEIDKGTTITVLIPKNLDQVNKCELQKEEEKLITKKAKKTKNETLDFLFDEELENKESKKKRSIAILNNDHLSYMSLVIELNKNYRVQQSASLKDFISKTKEEKFDLLIVDIDSVTKEQLRNYILEKEEKIILVSKEKTDIENQEIVEKPFDTNQMVNTILKRLDS</sequence>
<evidence type="ECO:0000256" key="7">
    <source>
        <dbReference type="SAM" id="Phobius"/>
    </source>
</evidence>
<dbReference type="InterPro" id="IPR050736">
    <property type="entry name" value="Sensor_HK_Regulatory"/>
</dbReference>
<dbReference type="Gene3D" id="1.10.287.130">
    <property type="match status" value="1"/>
</dbReference>
<evidence type="ECO:0000256" key="3">
    <source>
        <dbReference type="ARBA" id="ARBA00022553"/>
    </source>
</evidence>
<accession>A0A4V1LQ29</accession>
<dbReference type="OrthoDB" id="177675at2"/>
<keyword evidence="10" id="KW-1185">Reference proteome</keyword>
<keyword evidence="7" id="KW-1133">Transmembrane helix</keyword>
<dbReference type="SUPFAM" id="SSF47384">
    <property type="entry name" value="Homodimeric domain of signal transducing histidine kinase"/>
    <property type="match status" value="1"/>
</dbReference>
<evidence type="ECO:0000313" key="9">
    <source>
        <dbReference type="EMBL" id="RXJ63258.1"/>
    </source>
</evidence>
<dbReference type="InterPro" id="IPR003594">
    <property type="entry name" value="HATPase_dom"/>
</dbReference>
<dbReference type="Pfam" id="PF02518">
    <property type="entry name" value="HATPase_c"/>
    <property type="match status" value="1"/>
</dbReference>
<protein>
    <recommendedName>
        <fullName evidence="2">histidine kinase</fullName>
        <ecNumber evidence="2">2.7.13.3</ecNumber>
    </recommendedName>
</protein>
<comment type="caution">
    <text evidence="9">The sequence shown here is derived from an EMBL/GenBank/DDBJ whole genome shotgun (WGS) entry which is preliminary data.</text>
</comment>